<keyword evidence="2" id="KW-1185">Reference proteome</keyword>
<evidence type="ECO:0000313" key="1">
    <source>
        <dbReference type="EMBL" id="TRD16946.1"/>
    </source>
</evidence>
<organism evidence="1 2">
    <name type="scientific">Palleronia caenipelagi</name>
    <dbReference type="NCBI Taxonomy" id="2489174"/>
    <lineage>
        <taxon>Bacteria</taxon>
        <taxon>Pseudomonadati</taxon>
        <taxon>Pseudomonadota</taxon>
        <taxon>Alphaproteobacteria</taxon>
        <taxon>Rhodobacterales</taxon>
        <taxon>Roseobacteraceae</taxon>
        <taxon>Palleronia</taxon>
    </lineage>
</organism>
<comment type="caution">
    <text evidence="1">The sequence shown here is derived from an EMBL/GenBank/DDBJ whole genome shotgun (WGS) entry which is preliminary data.</text>
</comment>
<sequence>MGFKPVRHASGQSRVQCICDDCGREEVVCADFQNRNGFAKQAVPKLQKIGWAYVSRRLRCLSCEAKRKANHMKDKVETVVEKPDAPKEPSRAQKREIILWLGEAYDAAKGCYVAGETDHTVAETLNVMPGWVVNIREEFFGPDGSNEDLAALKQDIAAQITAVEAFQKDLQARLLQIGSDLGGMKALRDRLAKIEQAVGPRVMKRVS</sequence>
<dbReference type="EMBL" id="VFSV01000026">
    <property type="protein sequence ID" value="TRD16946.1"/>
    <property type="molecule type" value="Genomic_DNA"/>
</dbReference>
<dbReference type="AlphaFoldDB" id="A0A547PS15"/>
<gene>
    <name evidence="1" type="ORF">FEV53_13485</name>
</gene>
<name>A0A547PS15_9RHOB</name>
<protein>
    <submittedName>
        <fullName evidence="1">Uncharacterized protein</fullName>
    </submittedName>
</protein>
<dbReference type="OrthoDB" id="7853821at2"/>
<proteinExistence type="predicted"/>
<accession>A0A547PS15</accession>
<dbReference type="Proteomes" id="UP000318590">
    <property type="component" value="Unassembled WGS sequence"/>
</dbReference>
<reference evidence="1 2" key="1">
    <citation type="submission" date="2019-06" db="EMBL/GenBank/DDBJ databases">
        <title>Paenimaribius caenipelagi gen. nov., sp. nov., isolated from a tidal flat.</title>
        <authorList>
            <person name="Yoon J.-H."/>
        </authorList>
    </citation>
    <scope>NUCLEOTIDE SEQUENCE [LARGE SCALE GENOMIC DNA]</scope>
    <source>
        <strain evidence="1 2">JBTF-M29</strain>
    </source>
</reference>
<evidence type="ECO:0000313" key="2">
    <source>
        <dbReference type="Proteomes" id="UP000318590"/>
    </source>
</evidence>